<reference evidence="1 2" key="2">
    <citation type="journal article" date="2017" name="Front. Plant Sci.">
        <title>Gene Classification and Mining of Molecular Markers Useful in Red Clover (Trifolium pratense) Breeding.</title>
        <authorList>
            <person name="Istvanek J."/>
            <person name="Dluhosova J."/>
            <person name="Dluhos P."/>
            <person name="Patkova L."/>
            <person name="Nedelnik J."/>
            <person name="Repkova J."/>
        </authorList>
    </citation>
    <scope>NUCLEOTIDE SEQUENCE [LARGE SCALE GENOMIC DNA]</scope>
    <source>
        <strain evidence="2">cv. Tatra</strain>
        <tissue evidence="1">Young leaves</tissue>
    </source>
</reference>
<name>A0A2K3KBB3_TRIPR</name>
<proteinExistence type="predicted"/>
<keyword evidence="1" id="KW-0418">Kinase</keyword>
<protein>
    <submittedName>
        <fullName evidence="1">Cysteine-rich receptor-like protein kinase</fullName>
    </submittedName>
</protein>
<comment type="caution">
    <text evidence="1">The sequence shown here is derived from an EMBL/GenBank/DDBJ whole genome shotgun (WGS) entry which is preliminary data.</text>
</comment>
<dbReference type="GO" id="GO:0016301">
    <property type="term" value="F:kinase activity"/>
    <property type="evidence" value="ECO:0007669"/>
    <property type="project" value="UniProtKB-KW"/>
</dbReference>
<dbReference type="PANTHER" id="PTHR36617">
    <property type="entry name" value="PROTEIN, PUTATIVE-RELATED"/>
    <property type="match status" value="1"/>
</dbReference>
<keyword evidence="1" id="KW-0808">Transferase</keyword>
<dbReference type="PANTHER" id="PTHR36617:SF5">
    <property type="entry name" value="OS05G0421675 PROTEIN"/>
    <property type="match status" value="1"/>
</dbReference>
<accession>A0A2K3KBB3</accession>
<dbReference type="AlphaFoldDB" id="A0A2K3KBB3"/>
<keyword evidence="1" id="KW-0675">Receptor</keyword>
<dbReference type="Proteomes" id="UP000236291">
    <property type="component" value="Unassembled WGS sequence"/>
</dbReference>
<dbReference type="EMBL" id="ASHM01156540">
    <property type="protein sequence ID" value="PNX63587.1"/>
    <property type="molecule type" value="Genomic_DNA"/>
</dbReference>
<sequence length="107" mass="12360">MLVDRHGLWFRVLAVRYGMEGGRIRDGGRTGSSWWRGIVRLREGGELGARWFEERVSRRVGDGTYTFFWTDPWVDGISLREQFGRLFDLAETKQCTVAEMSELGWGA</sequence>
<organism evidence="1 2">
    <name type="scientific">Trifolium pratense</name>
    <name type="common">Red clover</name>
    <dbReference type="NCBI Taxonomy" id="57577"/>
    <lineage>
        <taxon>Eukaryota</taxon>
        <taxon>Viridiplantae</taxon>
        <taxon>Streptophyta</taxon>
        <taxon>Embryophyta</taxon>
        <taxon>Tracheophyta</taxon>
        <taxon>Spermatophyta</taxon>
        <taxon>Magnoliopsida</taxon>
        <taxon>eudicotyledons</taxon>
        <taxon>Gunneridae</taxon>
        <taxon>Pentapetalae</taxon>
        <taxon>rosids</taxon>
        <taxon>fabids</taxon>
        <taxon>Fabales</taxon>
        <taxon>Fabaceae</taxon>
        <taxon>Papilionoideae</taxon>
        <taxon>50 kb inversion clade</taxon>
        <taxon>NPAAA clade</taxon>
        <taxon>Hologalegina</taxon>
        <taxon>IRL clade</taxon>
        <taxon>Trifolieae</taxon>
        <taxon>Trifolium</taxon>
    </lineage>
</organism>
<evidence type="ECO:0000313" key="1">
    <source>
        <dbReference type="EMBL" id="PNX63587.1"/>
    </source>
</evidence>
<feature type="non-terminal residue" evidence="1">
    <location>
        <position position="107"/>
    </location>
</feature>
<gene>
    <name evidence="1" type="ORF">L195_g061703</name>
</gene>
<reference evidence="1 2" key="1">
    <citation type="journal article" date="2014" name="Am. J. Bot.">
        <title>Genome assembly and annotation for red clover (Trifolium pratense; Fabaceae).</title>
        <authorList>
            <person name="Istvanek J."/>
            <person name="Jaros M."/>
            <person name="Krenek A."/>
            <person name="Repkova J."/>
        </authorList>
    </citation>
    <scope>NUCLEOTIDE SEQUENCE [LARGE SCALE GENOMIC DNA]</scope>
    <source>
        <strain evidence="2">cv. Tatra</strain>
        <tissue evidence="1">Young leaves</tissue>
    </source>
</reference>
<evidence type="ECO:0000313" key="2">
    <source>
        <dbReference type="Proteomes" id="UP000236291"/>
    </source>
</evidence>